<evidence type="ECO:0000313" key="3">
    <source>
        <dbReference type="Proteomes" id="UP000748752"/>
    </source>
</evidence>
<dbReference type="Proteomes" id="UP000748752">
    <property type="component" value="Unassembled WGS sequence"/>
</dbReference>
<protein>
    <recommendedName>
        <fullName evidence="4">Antitoxin</fullName>
    </recommendedName>
</protein>
<comment type="caution">
    <text evidence="2">The sequence shown here is derived from an EMBL/GenBank/DDBJ whole genome shotgun (WGS) entry which is preliminary data.</text>
</comment>
<accession>A0ABS1CBP5</accession>
<name>A0ABS1CBP5_9GAMM</name>
<evidence type="ECO:0000256" key="1">
    <source>
        <dbReference type="ARBA" id="ARBA00009981"/>
    </source>
</evidence>
<comment type="similarity">
    <text evidence="1">Belongs to the phD/YefM antitoxin family.</text>
</comment>
<organism evidence="2 3">
    <name type="scientific">Thiohalocapsa halophila</name>
    <dbReference type="NCBI Taxonomy" id="69359"/>
    <lineage>
        <taxon>Bacteria</taxon>
        <taxon>Pseudomonadati</taxon>
        <taxon>Pseudomonadota</taxon>
        <taxon>Gammaproteobacteria</taxon>
        <taxon>Chromatiales</taxon>
        <taxon>Chromatiaceae</taxon>
        <taxon>Thiohalocapsa</taxon>
    </lineage>
</organism>
<evidence type="ECO:0008006" key="4">
    <source>
        <dbReference type="Google" id="ProtNLM"/>
    </source>
</evidence>
<dbReference type="InterPro" id="IPR036165">
    <property type="entry name" value="YefM-like_sf"/>
</dbReference>
<dbReference type="SUPFAM" id="SSF143120">
    <property type="entry name" value="YefM-like"/>
    <property type="match status" value="1"/>
</dbReference>
<keyword evidence="3" id="KW-1185">Reference proteome</keyword>
<proteinExistence type="inferred from homology"/>
<sequence length="96" mass="10753">MKTIPAQEIKRRGISAVDELLQDGPIAVIKQNRPRYVVMSVEGYRRLARGELGSVTDASAWDWIDKPAARRAHPARSKADIDAALARERDAWRDDG</sequence>
<dbReference type="RefSeq" id="WP_200233181.1">
    <property type="nucleotide sequence ID" value="NZ_NRRV01000001.1"/>
</dbReference>
<gene>
    <name evidence="2" type="ORF">CKO31_01065</name>
</gene>
<evidence type="ECO:0000313" key="2">
    <source>
        <dbReference type="EMBL" id="MBK1629345.1"/>
    </source>
</evidence>
<dbReference type="EMBL" id="NRRV01000001">
    <property type="protein sequence ID" value="MBK1629345.1"/>
    <property type="molecule type" value="Genomic_DNA"/>
</dbReference>
<reference evidence="2 3" key="1">
    <citation type="journal article" date="2020" name="Microorganisms">
        <title>Osmotic Adaptation and Compatible Solute Biosynthesis of Phototrophic Bacteria as Revealed from Genome Analyses.</title>
        <authorList>
            <person name="Imhoff J.F."/>
            <person name="Rahn T."/>
            <person name="Kunzel S."/>
            <person name="Keller A."/>
            <person name="Neulinger S.C."/>
        </authorList>
    </citation>
    <scope>NUCLEOTIDE SEQUENCE [LARGE SCALE GENOMIC DNA]</scope>
    <source>
        <strain evidence="2 3">DSM 6210</strain>
    </source>
</reference>